<feature type="domain" description="Response regulatory" evidence="8">
    <location>
        <begin position="7"/>
        <end position="124"/>
    </location>
</feature>
<feature type="active site" evidence="5 6">
    <location>
        <position position="172"/>
    </location>
</feature>
<dbReference type="RefSeq" id="WP_006983817.1">
    <property type="nucleotide sequence ID" value="NZ_ABVL01000044.1"/>
</dbReference>
<dbReference type="STRING" id="497964.CfE428DRAFT_6500"/>
<comment type="subcellular location">
    <subcellularLocation>
        <location evidence="5">Cytoplasm</location>
    </subcellularLocation>
</comment>
<dbReference type="CDD" id="cd17541">
    <property type="entry name" value="REC_CheB-like"/>
    <property type="match status" value="1"/>
</dbReference>
<dbReference type="PROSITE" id="PS50110">
    <property type="entry name" value="RESPONSE_REGULATORY"/>
    <property type="match status" value="1"/>
</dbReference>
<dbReference type="SMART" id="SM00448">
    <property type="entry name" value="REC"/>
    <property type="match status" value="1"/>
</dbReference>
<dbReference type="InterPro" id="IPR001789">
    <property type="entry name" value="Sig_transdc_resp-reg_receiver"/>
</dbReference>
<proteinExistence type="inferred from homology"/>
<evidence type="ECO:0000313" key="11">
    <source>
        <dbReference type="Proteomes" id="UP000005824"/>
    </source>
</evidence>
<evidence type="ECO:0000256" key="5">
    <source>
        <dbReference type="HAMAP-Rule" id="MF_00099"/>
    </source>
</evidence>
<dbReference type="InParanoid" id="B4DC59"/>
<dbReference type="SUPFAM" id="SSF52738">
    <property type="entry name" value="Methylesterase CheB, C-terminal domain"/>
    <property type="match status" value="1"/>
</dbReference>
<dbReference type="Gene3D" id="3.40.50.180">
    <property type="entry name" value="Methylesterase CheB, C-terminal domain"/>
    <property type="match status" value="1"/>
</dbReference>
<comment type="catalytic activity">
    <reaction evidence="4 5">
        <text>[protein]-L-glutamate 5-O-methyl ester + H2O = L-glutamyl-[protein] + methanol + H(+)</text>
        <dbReference type="Rhea" id="RHEA:23236"/>
        <dbReference type="Rhea" id="RHEA-COMP:10208"/>
        <dbReference type="Rhea" id="RHEA-COMP:10311"/>
        <dbReference type="ChEBI" id="CHEBI:15377"/>
        <dbReference type="ChEBI" id="CHEBI:15378"/>
        <dbReference type="ChEBI" id="CHEBI:17790"/>
        <dbReference type="ChEBI" id="CHEBI:29973"/>
        <dbReference type="ChEBI" id="CHEBI:82795"/>
        <dbReference type="EC" id="3.1.1.61"/>
    </reaction>
</comment>
<keyword evidence="5 7" id="KW-0597">Phosphoprotein</keyword>
<reference evidence="10 11" key="1">
    <citation type="journal article" date="2011" name="J. Bacteriol.">
        <title>Genome sequence of Chthoniobacter flavus Ellin428, an aerobic heterotrophic soil bacterium.</title>
        <authorList>
            <person name="Kant R."/>
            <person name="van Passel M.W."/>
            <person name="Palva A."/>
            <person name="Lucas S."/>
            <person name="Lapidus A."/>
            <person name="Glavina Del Rio T."/>
            <person name="Dalin E."/>
            <person name="Tice H."/>
            <person name="Bruce D."/>
            <person name="Goodwin L."/>
            <person name="Pitluck S."/>
            <person name="Larimer F.W."/>
            <person name="Land M.L."/>
            <person name="Hauser L."/>
            <person name="Sangwan P."/>
            <person name="de Vos W.M."/>
            <person name="Janssen P.H."/>
            <person name="Smidt H."/>
        </authorList>
    </citation>
    <scope>NUCLEOTIDE SEQUENCE [LARGE SCALE GENOMIC DNA]</scope>
    <source>
        <strain evidence="10 11">Ellin428</strain>
    </source>
</reference>
<comment type="function">
    <text evidence="5">Involved in chemotaxis. Part of a chemotaxis signal transduction system that modulates chemotaxis in response to various stimuli. Catalyzes the demethylation of specific methylglutamate residues introduced into the chemoreceptors (methyl-accepting chemotaxis proteins or MCP) by CheR. Also mediates the irreversible deamidation of specific glutamine residues to glutamic acid.</text>
</comment>
<feature type="active site" evidence="5 6">
    <location>
        <position position="199"/>
    </location>
</feature>
<dbReference type="EC" id="3.5.1.44" evidence="5"/>
<dbReference type="PANTHER" id="PTHR42872">
    <property type="entry name" value="PROTEIN-GLUTAMATE METHYLESTERASE/PROTEIN-GLUTAMINE GLUTAMINASE"/>
    <property type="match status" value="1"/>
</dbReference>
<protein>
    <recommendedName>
        <fullName evidence="5">Protein-glutamate methylesterase/protein-glutamine glutaminase</fullName>
        <ecNumber evidence="5">3.1.1.61</ecNumber>
        <ecNumber evidence="5">3.5.1.44</ecNumber>
    </recommendedName>
</protein>
<dbReference type="eggNOG" id="COG2201">
    <property type="taxonomic scope" value="Bacteria"/>
</dbReference>
<comment type="catalytic activity">
    <reaction evidence="5">
        <text>L-glutaminyl-[protein] + H2O = L-glutamyl-[protein] + NH4(+)</text>
        <dbReference type="Rhea" id="RHEA:16441"/>
        <dbReference type="Rhea" id="RHEA-COMP:10207"/>
        <dbReference type="Rhea" id="RHEA-COMP:10208"/>
        <dbReference type="ChEBI" id="CHEBI:15377"/>
        <dbReference type="ChEBI" id="CHEBI:28938"/>
        <dbReference type="ChEBI" id="CHEBI:29973"/>
        <dbReference type="ChEBI" id="CHEBI:30011"/>
        <dbReference type="EC" id="3.5.1.44"/>
    </reaction>
</comment>
<dbReference type="InterPro" id="IPR035909">
    <property type="entry name" value="CheB_C"/>
</dbReference>
<comment type="domain">
    <text evidence="5">Contains a C-terminal catalytic domain, and an N-terminal region which modulates catalytic activity.</text>
</comment>
<sequence length="358" mass="37892">MTNTNINVLVVDDSSVARELLVHVLESDPRIRVVGAVSSGEAAVEFVQANPPDVVLMDIYMPGMDGFEATRHIMETRAVPIVICSTTSAQEVATTFHTMEAGAVACVEKPAGALSPDHEAQVANLLQTVKLMSEVKVVRRWPRSRYASLVASATREDPQKATGIQLVGIGASTGGPPVLQTILGSLPKDFSAPILVVQHIARGFLPGLAEWLGQTTGRQIHLAGHGVVPLPGQVYLAPDDFHMGVTHSGRIFLTREDPENSLRPAVAYLFRALAGAFGPNAIGVLLSGMGKDGAAELKLMKDRGAPTIAQDRETSVVHGMPGEAILLGGATYVRAADKIAETLVTLVRRPTLSQEAAP</sequence>
<evidence type="ECO:0000259" key="9">
    <source>
        <dbReference type="PROSITE" id="PS50122"/>
    </source>
</evidence>
<comment type="PTM">
    <text evidence="5">Phosphorylated by CheA. Phosphorylation of the N-terminal regulatory domain activates the methylesterase activity.</text>
</comment>
<keyword evidence="3 5" id="KW-0378">Hydrolase</keyword>
<dbReference type="Pfam" id="PF00072">
    <property type="entry name" value="Response_reg"/>
    <property type="match status" value="1"/>
</dbReference>
<keyword evidence="2 5" id="KW-0145">Chemotaxis</keyword>
<evidence type="ECO:0000313" key="10">
    <source>
        <dbReference type="EMBL" id="EDY15981.1"/>
    </source>
</evidence>
<name>B4DC59_9BACT</name>
<evidence type="ECO:0000256" key="3">
    <source>
        <dbReference type="ARBA" id="ARBA00022801"/>
    </source>
</evidence>
<dbReference type="NCBIfam" id="NF001965">
    <property type="entry name" value="PRK00742.1"/>
    <property type="match status" value="1"/>
</dbReference>
<dbReference type="InterPro" id="IPR000673">
    <property type="entry name" value="Sig_transdc_resp-reg_Me-estase"/>
</dbReference>
<dbReference type="GO" id="GO:0000156">
    <property type="term" value="F:phosphorelay response regulator activity"/>
    <property type="evidence" value="ECO:0007669"/>
    <property type="project" value="InterPro"/>
</dbReference>
<dbReference type="FunCoup" id="B4DC59">
    <property type="interactions" value="293"/>
</dbReference>
<dbReference type="Gene3D" id="3.40.50.2300">
    <property type="match status" value="1"/>
</dbReference>
<feature type="active site" evidence="5 6">
    <location>
        <position position="292"/>
    </location>
</feature>
<dbReference type="PROSITE" id="PS50122">
    <property type="entry name" value="CHEB"/>
    <property type="match status" value="1"/>
</dbReference>
<dbReference type="PIRSF" id="PIRSF000876">
    <property type="entry name" value="RR_chemtxs_CheB"/>
    <property type="match status" value="1"/>
</dbReference>
<dbReference type="Pfam" id="PF01339">
    <property type="entry name" value="CheB_methylest"/>
    <property type="match status" value="1"/>
</dbReference>
<dbReference type="GO" id="GO:0008984">
    <property type="term" value="F:protein-glutamate methylesterase activity"/>
    <property type="evidence" value="ECO:0007669"/>
    <property type="project" value="UniProtKB-UniRule"/>
</dbReference>
<dbReference type="GO" id="GO:0050568">
    <property type="term" value="F:protein-glutamine glutaminase activity"/>
    <property type="evidence" value="ECO:0007669"/>
    <property type="project" value="UniProtKB-UniRule"/>
</dbReference>
<dbReference type="InterPro" id="IPR008248">
    <property type="entry name" value="CheB-like"/>
</dbReference>
<dbReference type="GO" id="GO:0005737">
    <property type="term" value="C:cytoplasm"/>
    <property type="evidence" value="ECO:0007669"/>
    <property type="project" value="UniProtKB-SubCell"/>
</dbReference>
<organism evidence="10 11">
    <name type="scientific">Chthoniobacter flavus Ellin428</name>
    <dbReference type="NCBI Taxonomy" id="497964"/>
    <lineage>
        <taxon>Bacteria</taxon>
        <taxon>Pseudomonadati</taxon>
        <taxon>Verrucomicrobiota</taxon>
        <taxon>Spartobacteria</taxon>
        <taxon>Chthoniobacterales</taxon>
        <taxon>Chthoniobacteraceae</taxon>
        <taxon>Chthoniobacter</taxon>
    </lineage>
</organism>
<evidence type="ECO:0000259" key="8">
    <source>
        <dbReference type="PROSITE" id="PS50110"/>
    </source>
</evidence>
<keyword evidence="1 5" id="KW-0963">Cytoplasm</keyword>
<keyword evidence="11" id="KW-1185">Reference proteome</keyword>
<dbReference type="PANTHER" id="PTHR42872:SF6">
    <property type="entry name" value="PROTEIN-GLUTAMATE METHYLESTERASE_PROTEIN-GLUTAMINE GLUTAMINASE"/>
    <property type="match status" value="1"/>
</dbReference>
<gene>
    <name evidence="5" type="primary">cheB</name>
    <name evidence="10" type="ORF">CfE428DRAFT_6500</name>
</gene>
<evidence type="ECO:0000256" key="1">
    <source>
        <dbReference type="ARBA" id="ARBA00022490"/>
    </source>
</evidence>
<dbReference type="Proteomes" id="UP000005824">
    <property type="component" value="Unassembled WGS sequence"/>
</dbReference>
<evidence type="ECO:0000256" key="4">
    <source>
        <dbReference type="ARBA" id="ARBA00048267"/>
    </source>
</evidence>
<dbReference type="EC" id="3.1.1.61" evidence="5"/>
<dbReference type="CDD" id="cd16432">
    <property type="entry name" value="CheB_Rec"/>
    <property type="match status" value="1"/>
</dbReference>
<evidence type="ECO:0000256" key="6">
    <source>
        <dbReference type="PROSITE-ProRule" id="PRU00050"/>
    </source>
</evidence>
<dbReference type="HAMAP" id="MF_00099">
    <property type="entry name" value="CheB_chemtxs"/>
    <property type="match status" value="1"/>
</dbReference>
<comment type="similarity">
    <text evidence="5">Belongs to the CheB family.</text>
</comment>
<dbReference type="SUPFAM" id="SSF52172">
    <property type="entry name" value="CheY-like"/>
    <property type="match status" value="1"/>
</dbReference>
<dbReference type="EMBL" id="ABVL01000044">
    <property type="protein sequence ID" value="EDY15981.1"/>
    <property type="molecule type" value="Genomic_DNA"/>
</dbReference>
<dbReference type="GO" id="GO:0006935">
    <property type="term" value="P:chemotaxis"/>
    <property type="evidence" value="ECO:0007669"/>
    <property type="project" value="UniProtKB-UniRule"/>
</dbReference>
<feature type="modified residue" description="4-aspartylphosphate" evidence="5 7">
    <location>
        <position position="58"/>
    </location>
</feature>
<accession>B4DC59</accession>
<dbReference type="AlphaFoldDB" id="B4DC59"/>
<evidence type="ECO:0000256" key="2">
    <source>
        <dbReference type="ARBA" id="ARBA00022500"/>
    </source>
</evidence>
<evidence type="ECO:0000256" key="7">
    <source>
        <dbReference type="PROSITE-ProRule" id="PRU00169"/>
    </source>
</evidence>
<feature type="domain" description="CheB-type methylesterase" evidence="9">
    <location>
        <begin position="160"/>
        <end position="350"/>
    </location>
</feature>
<comment type="caution">
    <text evidence="10">The sequence shown here is derived from an EMBL/GenBank/DDBJ whole genome shotgun (WGS) entry which is preliminary data.</text>
</comment>
<dbReference type="InterPro" id="IPR011006">
    <property type="entry name" value="CheY-like_superfamily"/>
</dbReference>